<evidence type="ECO:0000256" key="3">
    <source>
        <dbReference type="ARBA" id="ARBA00007316"/>
    </source>
</evidence>
<dbReference type="InterPro" id="IPR050445">
    <property type="entry name" value="Bact_polysacc_biosynth/exp"/>
</dbReference>
<keyword evidence="11" id="KW-0418">Kinase</keyword>
<evidence type="ECO:0000256" key="12">
    <source>
        <dbReference type="ARBA" id="ARBA00022840"/>
    </source>
</evidence>
<dbReference type="Pfam" id="PF02706">
    <property type="entry name" value="Wzz"/>
    <property type="match status" value="1"/>
</dbReference>
<dbReference type="GO" id="GO:0005524">
    <property type="term" value="F:ATP binding"/>
    <property type="evidence" value="ECO:0007669"/>
    <property type="project" value="UniProtKB-KW"/>
</dbReference>
<evidence type="ECO:0000256" key="8">
    <source>
        <dbReference type="ARBA" id="ARBA00022679"/>
    </source>
</evidence>
<dbReference type="NCBIfam" id="TIGR01007">
    <property type="entry name" value="eps_fam"/>
    <property type="match status" value="1"/>
</dbReference>
<evidence type="ECO:0000256" key="9">
    <source>
        <dbReference type="ARBA" id="ARBA00022692"/>
    </source>
</evidence>
<comment type="similarity">
    <text evidence="4">Belongs to the etk/wzc family.</text>
</comment>
<evidence type="ECO:0000256" key="1">
    <source>
        <dbReference type="ARBA" id="ARBA00004429"/>
    </source>
</evidence>
<comment type="similarity">
    <text evidence="2">Belongs to the CpsC/CapA family.</text>
</comment>
<keyword evidence="6" id="KW-1003">Cell membrane</keyword>
<evidence type="ECO:0000256" key="15">
    <source>
        <dbReference type="ARBA" id="ARBA00023137"/>
    </source>
</evidence>
<feature type="compositionally biased region" description="Basic residues" evidence="17">
    <location>
        <begin position="467"/>
        <end position="483"/>
    </location>
</feature>
<feature type="domain" description="Polysaccharide chain length determinant N-terminal" evidence="19">
    <location>
        <begin position="2"/>
        <end position="87"/>
    </location>
</feature>
<evidence type="ECO:0000256" key="10">
    <source>
        <dbReference type="ARBA" id="ARBA00022741"/>
    </source>
</evidence>
<feature type="transmembrane region" description="Helical" evidence="18">
    <location>
        <begin position="173"/>
        <end position="194"/>
    </location>
</feature>
<sequence length="483" mass="50880">MELRDYITVLRKGWVLIVVLALVGVAAAAGFSLLKKPVYSASAQVFVSTETSGSASDLAQGNTFTQQRVLTYSNLVSTPIVLLPVISSLKLDMNADQLATMVSATAPTSTTLIAISVEGTDPVQAANIANATSQSLTNVVQDIEATDASGKSTVKLTRVKQADVPSVPVSPNVPVNVALGLLVGLALGVGIAVLRQTLDNRIRTELDVEKISDKPVVGGIAFDAKAAERPLIVQVDPRSPRAESFRTLRTNLQFLDIGTGARTFVMTSSMQSEGKSTTVANLAIALDSAGFRVILIDADLRRPRVAEYMDVESNAGLTDVLIGRADLEDVAHPWGRGKLVVLPAGQIPPNPSELLGSRAMQELIDLLEQQFDYVLFDAPPLLPVTDAAILAKKASGAIVAVASGQTLKGQLAAAVATLENVGAPISGFVITKMPVKGPGAYGYGRYGYGYSYGHDEDDNTVTTSTHPPKRAGKKLGVLRRAGR</sequence>
<feature type="transmembrane region" description="Helical" evidence="18">
    <location>
        <begin position="12"/>
        <end position="34"/>
    </location>
</feature>
<evidence type="ECO:0000256" key="6">
    <source>
        <dbReference type="ARBA" id="ARBA00022475"/>
    </source>
</evidence>
<evidence type="ECO:0000313" key="22">
    <source>
        <dbReference type="Proteomes" id="UP000709437"/>
    </source>
</evidence>
<comment type="catalytic activity">
    <reaction evidence="16">
        <text>L-tyrosyl-[protein] + ATP = O-phospho-L-tyrosyl-[protein] + ADP + H(+)</text>
        <dbReference type="Rhea" id="RHEA:10596"/>
        <dbReference type="Rhea" id="RHEA-COMP:10136"/>
        <dbReference type="Rhea" id="RHEA-COMP:20101"/>
        <dbReference type="ChEBI" id="CHEBI:15378"/>
        <dbReference type="ChEBI" id="CHEBI:30616"/>
        <dbReference type="ChEBI" id="CHEBI:46858"/>
        <dbReference type="ChEBI" id="CHEBI:61978"/>
        <dbReference type="ChEBI" id="CHEBI:456216"/>
        <dbReference type="EC" id="2.7.10.2"/>
    </reaction>
</comment>
<evidence type="ECO:0000256" key="4">
    <source>
        <dbReference type="ARBA" id="ARBA00008883"/>
    </source>
</evidence>
<evidence type="ECO:0000256" key="13">
    <source>
        <dbReference type="ARBA" id="ARBA00022989"/>
    </source>
</evidence>
<keyword evidence="7" id="KW-0997">Cell inner membrane</keyword>
<dbReference type="Proteomes" id="UP000709437">
    <property type="component" value="Unassembled WGS sequence"/>
</dbReference>
<dbReference type="InterPro" id="IPR025669">
    <property type="entry name" value="AAA_dom"/>
</dbReference>
<dbReference type="EMBL" id="JAHEWX010000004">
    <property type="protein sequence ID" value="MBT1541241.1"/>
    <property type="molecule type" value="Genomic_DNA"/>
</dbReference>
<keyword evidence="8 21" id="KW-0808">Transferase</keyword>
<keyword evidence="14 18" id="KW-0472">Membrane</keyword>
<comment type="caution">
    <text evidence="21">The sequence shown here is derived from an EMBL/GenBank/DDBJ whole genome shotgun (WGS) entry which is preliminary data.</text>
</comment>
<keyword evidence="10" id="KW-0547">Nucleotide-binding</keyword>
<keyword evidence="12" id="KW-0067">ATP-binding</keyword>
<gene>
    <name evidence="21" type="ORF">KK103_05650</name>
</gene>
<comment type="subcellular location">
    <subcellularLocation>
        <location evidence="1">Cell inner membrane</location>
        <topology evidence="1">Multi-pass membrane protein</topology>
    </subcellularLocation>
</comment>
<dbReference type="GO" id="GO:0042802">
    <property type="term" value="F:identical protein binding"/>
    <property type="evidence" value="ECO:0007669"/>
    <property type="project" value="UniProtKB-ARBA"/>
</dbReference>
<evidence type="ECO:0000256" key="7">
    <source>
        <dbReference type="ARBA" id="ARBA00022519"/>
    </source>
</evidence>
<dbReference type="CDD" id="cd05387">
    <property type="entry name" value="BY-kinase"/>
    <property type="match status" value="1"/>
</dbReference>
<dbReference type="GO" id="GO:0005886">
    <property type="term" value="C:plasma membrane"/>
    <property type="evidence" value="ECO:0007669"/>
    <property type="project" value="UniProtKB-SubCell"/>
</dbReference>
<feature type="domain" description="AAA" evidence="20">
    <location>
        <begin position="274"/>
        <end position="412"/>
    </location>
</feature>
<feature type="region of interest" description="Disordered" evidence="17">
    <location>
        <begin position="459"/>
        <end position="483"/>
    </location>
</feature>
<evidence type="ECO:0000313" key="21">
    <source>
        <dbReference type="EMBL" id="MBT1541241.1"/>
    </source>
</evidence>
<evidence type="ECO:0000259" key="20">
    <source>
        <dbReference type="Pfam" id="PF13614"/>
    </source>
</evidence>
<evidence type="ECO:0000256" key="2">
    <source>
        <dbReference type="ARBA" id="ARBA00006683"/>
    </source>
</evidence>
<keyword evidence="15" id="KW-0829">Tyrosine-protein kinase</keyword>
<keyword evidence="9 18" id="KW-0812">Transmembrane</keyword>
<evidence type="ECO:0000256" key="11">
    <source>
        <dbReference type="ARBA" id="ARBA00022777"/>
    </source>
</evidence>
<dbReference type="InterPro" id="IPR003856">
    <property type="entry name" value="LPS_length_determ_N"/>
</dbReference>
<name>A0A9Q2W1P9_9MICO</name>
<dbReference type="SUPFAM" id="SSF52540">
    <property type="entry name" value="P-loop containing nucleoside triphosphate hydrolases"/>
    <property type="match status" value="1"/>
</dbReference>
<evidence type="ECO:0000256" key="5">
    <source>
        <dbReference type="ARBA" id="ARBA00011903"/>
    </source>
</evidence>
<evidence type="ECO:0000256" key="14">
    <source>
        <dbReference type="ARBA" id="ARBA00023136"/>
    </source>
</evidence>
<dbReference type="Gene3D" id="3.40.50.300">
    <property type="entry name" value="P-loop containing nucleotide triphosphate hydrolases"/>
    <property type="match status" value="1"/>
</dbReference>
<dbReference type="InterPro" id="IPR005702">
    <property type="entry name" value="Wzc-like_C"/>
</dbReference>
<organism evidence="21 22">
    <name type="scientific">Curtobacterium flaccumfaciens pv. flaccumfaciens</name>
    <dbReference type="NCBI Taxonomy" id="138532"/>
    <lineage>
        <taxon>Bacteria</taxon>
        <taxon>Bacillati</taxon>
        <taxon>Actinomycetota</taxon>
        <taxon>Actinomycetes</taxon>
        <taxon>Micrococcales</taxon>
        <taxon>Microbacteriaceae</taxon>
        <taxon>Curtobacterium</taxon>
    </lineage>
</organism>
<dbReference type="FunFam" id="3.40.50.300:FF:000527">
    <property type="entry name" value="Tyrosine-protein kinase etk"/>
    <property type="match status" value="1"/>
</dbReference>
<evidence type="ECO:0000259" key="19">
    <source>
        <dbReference type="Pfam" id="PF02706"/>
    </source>
</evidence>
<dbReference type="PANTHER" id="PTHR32309">
    <property type="entry name" value="TYROSINE-PROTEIN KINASE"/>
    <property type="match status" value="1"/>
</dbReference>
<dbReference type="EC" id="2.7.10.2" evidence="5"/>
<comment type="similarity">
    <text evidence="3">Belongs to the CpsD/CapB family.</text>
</comment>
<proteinExistence type="inferred from homology"/>
<dbReference type="RefSeq" id="WP_140448297.1">
    <property type="nucleotide sequence ID" value="NZ_JAHEWX010000004.1"/>
</dbReference>
<evidence type="ECO:0000256" key="18">
    <source>
        <dbReference type="SAM" id="Phobius"/>
    </source>
</evidence>
<accession>A0A9Q2W1P9</accession>
<evidence type="ECO:0000256" key="17">
    <source>
        <dbReference type="SAM" id="MobiDB-lite"/>
    </source>
</evidence>
<keyword evidence="13 18" id="KW-1133">Transmembrane helix</keyword>
<dbReference type="GO" id="GO:0004715">
    <property type="term" value="F:non-membrane spanning protein tyrosine kinase activity"/>
    <property type="evidence" value="ECO:0007669"/>
    <property type="project" value="UniProtKB-EC"/>
</dbReference>
<protein>
    <recommendedName>
        <fullName evidence="5">non-specific protein-tyrosine kinase</fullName>
        <ecNumber evidence="5">2.7.10.2</ecNumber>
    </recommendedName>
</protein>
<evidence type="ECO:0000256" key="16">
    <source>
        <dbReference type="ARBA" id="ARBA00051245"/>
    </source>
</evidence>
<reference evidence="21" key="1">
    <citation type="submission" date="2021-05" db="EMBL/GenBank/DDBJ databases">
        <title>Whole genome sequence of Curtobacterium flaccumfaciens pv. flaccumfaciens strain CFBP 3417.</title>
        <authorList>
            <person name="Osdaghi E."/>
            <person name="Taghouti G."/>
            <person name="Portier P."/>
            <person name="Fazliarab A."/>
            <person name="Taghavi S.M."/>
            <person name="Briand M."/>
            <person name="Le-Saux M."/>
            <person name="Jacques M.-A."/>
        </authorList>
    </citation>
    <scope>NUCLEOTIDE SEQUENCE</scope>
    <source>
        <strain evidence="21">CFBP 3417</strain>
    </source>
</reference>
<dbReference type="Pfam" id="PF13614">
    <property type="entry name" value="AAA_31"/>
    <property type="match status" value="1"/>
</dbReference>
<dbReference type="AlphaFoldDB" id="A0A9Q2W1P9"/>
<dbReference type="InterPro" id="IPR027417">
    <property type="entry name" value="P-loop_NTPase"/>
</dbReference>
<dbReference type="PANTHER" id="PTHR32309:SF13">
    <property type="entry name" value="FERRIC ENTEROBACTIN TRANSPORT PROTEIN FEPE"/>
    <property type="match status" value="1"/>
</dbReference>